<accession>A0ABP4XZ97</accession>
<dbReference type="EMBL" id="BAAAPO010000027">
    <property type="protein sequence ID" value="GAA1793886.1"/>
    <property type="molecule type" value="Genomic_DNA"/>
</dbReference>
<name>A0ABP4XZ97_9MICO</name>
<keyword evidence="1" id="KW-0732">Signal</keyword>
<reference evidence="3" key="1">
    <citation type="journal article" date="2019" name="Int. J. Syst. Evol. Microbiol.">
        <title>The Global Catalogue of Microorganisms (GCM) 10K type strain sequencing project: providing services to taxonomists for standard genome sequencing and annotation.</title>
        <authorList>
            <consortium name="The Broad Institute Genomics Platform"/>
            <consortium name="The Broad Institute Genome Sequencing Center for Infectious Disease"/>
            <person name="Wu L."/>
            <person name="Ma J."/>
        </authorList>
    </citation>
    <scope>NUCLEOTIDE SEQUENCE [LARGE SCALE GENOMIC DNA]</scope>
    <source>
        <strain evidence="3">JCM 15592</strain>
    </source>
</reference>
<organism evidence="2 3">
    <name type="scientific">Nostocoides veronense</name>
    <dbReference type="NCBI Taxonomy" id="330836"/>
    <lineage>
        <taxon>Bacteria</taxon>
        <taxon>Bacillati</taxon>
        <taxon>Actinomycetota</taxon>
        <taxon>Actinomycetes</taxon>
        <taxon>Micrococcales</taxon>
        <taxon>Intrasporangiaceae</taxon>
        <taxon>Nostocoides</taxon>
    </lineage>
</organism>
<dbReference type="RefSeq" id="WP_344083930.1">
    <property type="nucleotide sequence ID" value="NZ_BAAAPO010000027.1"/>
</dbReference>
<dbReference type="InterPro" id="IPR023214">
    <property type="entry name" value="HAD_sf"/>
</dbReference>
<dbReference type="Gene3D" id="3.40.50.1000">
    <property type="entry name" value="HAD superfamily/HAD-like"/>
    <property type="match status" value="1"/>
</dbReference>
<evidence type="ECO:0000313" key="3">
    <source>
        <dbReference type="Proteomes" id="UP001499938"/>
    </source>
</evidence>
<dbReference type="InterPro" id="IPR036412">
    <property type="entry name" value="HAD-like_sf"/>
</dbReference>
<protein>
    <submittedName>
        <fullName evidence="2">Uncharacterized protein</fullName>
    </submittedName>
</protein>
<dbReference type="SUPFAM" id="SSF56784">
    <property type="entry name" value="HAD-like"/>
    <property type="match status" value="1"/>
</dbReference>
<comment type="caution">
    <text evidence="2">The sequence shown here is derived from an EMBL/GenBank/DDBJ whole genome shotgun (WGS) entry which is preliminary data.</text>
</comment>
<sequence>MSRPQAFVFDIDGTVIEYTVALREHFSSEVHDLDAYHEQAVWDAPAATRTLVLLRALEKAGVTIIMSTYRERHYYAKTMQLFDRLQIWPAKTYMRLPEDRDLSTYEVKAKHLKRIEETFEVIGMADDDPSIRRLCEERGIPILVAPGWIDASRTPHHTRPENSSQS</sequence>
<dbReference type="Pfam" id="PF03767">
    <property type="entry name" value="Acid_phosphat_B"/>
    <property type="match status" value="1"/>
</dbReference>
<proteinExistence type="predicted"/>
<dbReference type="Proteomes" id="UP001499938">
    <property type="component" value="Unassembled WGS sequence"/>
</dbReference>
<evidence type="ECO:0000313" key="2">
    <source>
        <dbReference type="EMBL" id="GAA1793886.1"/>
    </source>
</evidence>
<gene>
    <name evidence="2" type="ORF">GCM10009811_18310</name>
</gene>
<dbReference type="InterPro" id="IPR005519">
    <property type="entry name" value="Acid_phosphat_B-like"/>
</dbReference>
<keyword evidence="3" id="KW-1185">Reference proteome</keyword>
<evidence type="ECO:0000256" key="1">
    <source>
        <dbReference type="ARBA" id="ARBA00022729"/>
    </source>
</evidence>